<protein>
    <submittedName>
        <fullName evidence="2">Uncharacterized protein</fullName>
    </submittedName>
</protein>
<feature type="region of interest" description="Disordered" evidence="1">
    <location>
        <begin position="1"/>
        <end position="37"/>
    </location>
</feature>
<organism evidence="2">
    <name type="scientific">viral metagenome</name>
    <dbReference type="NCBI Taxonomy" id="1070528"/>
    <lineage>
        <taxon>unclassified sequences</taxon>
        <taxon>metagenomes</taxon>
        <taxon>organismal metagenomes</taxon>
    </lineage>
</organism>
<proteinExistence type="predicted"/>
<name>A0A6M3XSR6_9ZZZZ</name>
<accession>A0A6M3XSR6</accession>
<evidence type="ECO:0000256" key="1">
    <source>
        <dbReference type="SAM" id="MobiDB-lite"/>
    </source>
</evidence>
<sequence>MLEQVRRDQLTTGSAGRNPRGDNKCHPWGKPGGPMGYRMTVKHRDGTVERTRHWDGRAALLVSNSDRACGVVVKDHTMRKVGYNFSEKIYGRKMSKYQREELIRRQLEAERNDPGKGWSRGRTMKKIGSIPPEIWYSELAEGGPEALRDPKDKIRLMDKWGLRTSK</sequence>
<dbReference type="EMBL" id="MT144884">
    <property type="protein sequence ID" value="QJI00907.1"/>
    <property type="molecule type" value="Genomic_DNA"/>
</dbReference>
<gene>
    <name evidence="2" type="ORF">TM448B02166_0007</name>
</gene>
<dbReference type="AlphaFoldDB" id="A0A6M3XSR6"/>
<evidence type="ECO:0000313" key="2">
    <source>
        <dbReference type="EMBL" id="QJI00907.1"/>
    </source>
</evidence>
<reference evidence="2" key="1">
    <citation type="submission" date="2020-03" db="EMBL/GenBank/DDBJ databases">
        <title>The deep terrestrial virosphere.</title>
        <authorList>
            <person name="Holmfeldt K."/>
            <person name="Nilsson E."/>
            <person name="Simone D."/>
            <person name="Lopez-Fernandez M."/>
            <person name="Wu X."/>
            <person name="de Brujin I."/>
            <person name="Lundin D."/>
            <person name="Andersson A."/>
            <person name="Bertilsson S."/>
            <person name="Dopson M."/>
        </authorList>
    </citation>
    <scope>NUCLEOTIDE SEQUENCE</scope>
    <source>
        <strain evidence="2">TM448B02166</strain>
    </source>
</reference>